<dbReference type="AlphaFoldDB" id="A0A2P5XP60"/>
<organism evidence="1 2">
    <name type="scientific">Gossypium barbadense</name>
    <name type="common">Sea Island cotton</name>
    <name type="synonym">Hibiscus barbadensis</name>
    <dbReference type="NCBI Taxonomy" id="3634"/>
    <lineage>
        <taxon>Eukaryota</taxon>
        <taxon>Viridiplantae</taxon>
        <taxon>Streptophyta</taxon>
        <taxon>Embryophyta</taxon>
        <taxon>Tracheophyta</taxon>
        <taxon>Spermatophyta</taxon>
        <taxon>Magnoliopsida</taxon>
        <taxon>eudicotyledons</taxon>
        <taxon>Gunneridae</taxon>
        <taxon>Pentapetalae</taxon>
        <taxon>rosids</taxon>
        <taxon>malvids</taxon>
        <taxon>Malvales</taxon>
        <taxon>Malvaceae</taxon>
        <taxon>Malvoideae</taxon>
        <taxon>Gossypium</taxon>
    </lineage>
</organism>
<dbReference type="EMBL" id="KZ664501">
    <property type="protein sequence ID" value="PPS05138.1"/>
    <property type="molecule type" value="Genomic_DNA"/>
</dbReference>
<protein>
    <submittedName>
        <fullName evidence="1">Uncharacterized protein</fullName>
    </submittedName>
</protein>
<dbReference type="Proteomes" id="UP000239757">
    <property type="component" value="Unassembled WGS sequence"/>
</dbReference>
<evidence type="ECO:0000313" key="1">
    <source>
        <dbReference type="EMBL" id="PPS05138.1"/>
    </source>
</evidence>
<sequence>MRATCPPFPLPRRMAFVFPKGANALGSSPKNSPRGSLVGGSLSVRVRPPFERWGPFGWGLREAGRFRGLLWLVWDGNCRSLSCKKKGRRPGAVFKGAFCIPPVFPGDGFFVGFLTVGFSPFTREGGPWGGAPDFFRGEAAGWAFHTENFGHGRKKGSTQGGGGVCVDYPLRGVAYTHKGTACLKGSKAGRTCGRRNV</sequence>
<gene>
    <name evidence="1" type="ORF">GOBAR_AA15512</name>
</gene>
<accession>A0A2P5XP60</accession>
<proteinExistence type="predicted"/>
<evidence type="ECO:0000313" key="2">
    <source>
        <dbReference type="Proteomes" id="UP000239757"/>
    </source>
</evidence>
<name>A0A2P5XP60_GOSBA</name>
<reference evidence="1 2" key="1">
    <citation type="submission" date="2015-01" db="EMBL/GenBank/DDBJ databases">
        <title>Genome of allotetraploid Gossypium barbadense reveals genomic plasticity and fiber elongation in cotton evolution.</title>
        <authorList>
            <person name="Chen X."/>
            <person name="Liu X."/>
            <person name="Zhao B."/>
            <person name="Zheng H."/>
            <person name="Hu Y."/>
            <person name="Lu G."/>
            <person name="Yang C."/>
            <person name="Chen J."/>
            <person name="Shan C."/>
            <person name="Zhang L."/>
            <person name="Zhou Y."/>
            <person name="Wang L."/>
            <person name="Guo W."/>
            <person name="Bai Y."/>
            <person name="Ruan J."/>
            <person name="Shangguan X."/>
            <person name="Mao Y."/>
            <person name="Jiang J."/>
            <person name="Zhu Y."/>
            <person name="Lei J."/>
            <person name="Kang H."/>
            <person name="Chen S."/>
            <person name="He X."/>
            <person name="Wang R."/>
            <person name="Wang Y."/>
            <person name="Chen J."/>
            <person name="Wang L."/>
            <person name="Yu S."/>
            <person name="Wang B."/>
            <person name="Wei J."/>
            <person name="Song S."/>
            <person name="Lu X."/>
            <person name="Gao Z."/>
            <person name="Gu W."/>
            <person name="Deng X."/>
            <person name="Ma D."/>
            <person name="Wang S."/>
            <person name="Liang W."/>
            <person name="Fang L."/>
            <person name="Cai C."/>
            <person name="Zhu X."/>
            <person name="Zhou B."/>
            <person name="Zhang Y."/>
            <person name="Chen Z."/>
            <person name="Xu S."/>
            <person name="Zhu R."/>
            <person name="Wang S."/>
            <person name="Zhang T."/>
            <person name="Zhao G."/>
        </authorList>
    </citation>
    <scope>NUCLEOTIDE SEQUENCE [LARGE SCALE GENOMIC DNA]</scope>
    <source>
        <strain evidence="2">cv. Xinhai21</strain>
        <tissue evidence="1">Leaf</tissue>
    </source>
</reference>